<evidence type="ECO:0000256" key="6">
    <source>
        <dbReference type="ARBA" id="ARBA00023136"/>
    </source>
</evidence>
<evidence type="ECO:0000256" key="1">
    <source>
        <dbReference type="ARBA" id="ARBA00004141"/>
    </source>
</evidence>
<evidence type="ECO:0000256" key="11">
    <source>
        <dbReference type="SAM" id="Phobius"/>
    </source>
</evidence>
<comment type="subcellular location">
    <subcellularLocation>
        <location evidence="1">Membrane</location>
        <topology evidence="1">Multi-pass membrane protein</topology>
    </subcellularLocation>
</comment>
<protein>
    <recommendedName>
        <fullName evidence="12">G-protein coupled receptors family 1 profile domain-containing protein</fullName>
    </recommendedName>
</protein>
<dbReference type="GO" id="GO:0008188">
    <property type="term" value="F:neuropeptide receptor activity"/>
    <property type="evidence" value="ECO:0007669"/>
    <property type="project" value="TreeGrafter"/>
</dbReference>
<proteinExistence type="inferred from homology"/>
<dbReference type="InterPro" id="IPR000276">
    <property type="entry name" value="GPCR_Rhodpsn"/>
</dbReference>
<evidence type="ECO:0000313" key="13">
    <source>
        <dbReference type="EMBL" id="CAH1113014.1"/>
    </source>
</evidence>
<evidence type="ECO:0000259" key="12">
    <source>
        <dbReference type="PROSITE" id="PS50262"/>
    </source>
</evidence>
<dbReference type="PROSITE" id="PS00237">
    <property type="entry name" value="G_PROTEIN_RECEP_F1_1"/>
    <property type="match status" value="1"/>
</dbReference>
<evidence type="ECO:0000256" key="8">
    <source>
        <dbReference type="ARBA" id="ARBA00023224"/>
    </source>
</evidence>
<name>A0A9P0GGQ1_9CUCU</name>
<dbReference type="Gene3D" id="1.20.1070.10">
    <property type="entry name" value="Rhodopsin 7-helix transmembrane proteins"/>
    <property type="match status" value="1"/>
</dbReference>
<organism evidence="13 14">
    <name type="scientific">Psylliodes chrysocephalus</name>
    <dbReference type="NCBI Taxonomy" id="3402493"/>
    <lineage>
        <taxon>Eukaryota</taxon>
        <taxon>Metazoa</taxon>
        <taxon>Ecdysozoa</taxon>
        <taxon>Arthropoda</taxon>
        <taxon>Hexapoda</taxon>
        <taxon>Insecta</taxon>
        <taxon>Pterygota</taxon>
        <taxon>Neoptera</taxon>
        <taxon>Endopterygota</taxon>
        <taxon>Coleoptera</taxon>
        <taxon>Polyphaga</taxon>
        <taxon>Cucujiformia</taxon>
        <taxon>Chrysomeloidea</taxon>
        <taxon>Chrysomelidae</taxon>
        <taxon>Galerucinae</taxon>
        <taxon>Alticini</taxon>
        <taxon>Psylliodes</taxon>
    </lineage>
</organism>
<gene>
    <name evidence="13" type="ORF">PSYICH_LOCUS13072</name>
</gene>
<feature type="transmembrane region" description="Helical" evidence="11">
    <location>
        <begin position="172"/>
        <end position="192"/>
    </location>
</feature>
<keyword evidence="6 11" id="KW-0472">Membrane</keyword>
<dbReference type="EMBL" id="OV651819">
    <property type="protein sequence ID" value="CAH1113014.1"/>
    <property type="molecule type" value="Genomic_DNA"/>
</dbReference>
<feature type="transmembrane region" description="Helical" evidence="11">
    <location>
        <begin position="323"/>
        <end position="345"/>
    </location>
</feature>
<evidence type="ECO:0000256" key="9">
    <source>
        <dbReference type="RuleBase" id="RU000688"/>
    </source>
</evidence>
<feature type="region of interest" description="Disordered" evidence="10">
    <location>
        <begin position="403"/>
        <end position="427"/>
    </location>
</feature>
<feature type="transmembrane region" description="Helical" evidence="11">
    <location>
        <begin position="53"/>
        <end position="79"/>
    </location>
</feature>
<dbReference type="PANTHER" id="PTHR24243:SF208">
    <property type="entry name" value="PYROKININ-1 RECEPTOR"/>
    <property type="match status" value="1"/>
</dbReference>
<feature type="transmembrane region" description="Helical" evidence="11">
    <location>
        <begin position="91"/>
        <end position="113"/>
    </location>
</feature>
<keyword evidence="14" id="KW-1185">Reference proteome</keyword>
<evidence type="ECO:0000256" key="5">
    <source>
        <dbReference type="ARBA" id="ARBA00023040"/>
    </source>
</evidence>
<keyword evidence="7 9" id="KW-0675">Receptor</keyword>
<dbReference type="PRINTS" id="PR00237">
    <property type="entry name" value="GPCRRHODOPSN"/>
</dbReference>
<dbReference type="Pfam" id="PF00001">
    <property type="entry name" value="7tm_1"/>
    <property type="match status" value="1"/>
</dbReference>
<evidence type="ECO:0000256" key="4">
    <source>
        <dbReference type="ARBA" id="ARBA00022989"/>
    </source>
</evidence>
<dbReference type="GO" id="GO:0005886">
    <property type="term" value="C:plasma membrane"/>
    <property type="evidence" value="ECO:0007669"/>
    <property type="project" value="TreeGrafter"/>
</dbReference>
<dbReference type="OrthoDB" id="5950040at2759"/>
<dbReference type="PANTHER" id="PTHR24243">
    <property type="entry name" value="G-PROTEIN COUPLED RECEPTOR"/>
    <property type="match status" value="1"/>
</dbReference>
<evidence type="ECO:0000256" key="2">
    <source>
        <dbReference type="ARBA" id="ARBA00010663"/>
    </source>
</evidence>
<keyword evidence="3 9" id="KW-0812">Transmembrane</keyword>
<evidence type="ECO:0000256" key="7">
    <source>
        <dbReference type="ARBA" id="ARBA00023170"/>
    </source>
</evidence>
<accession>A0A9P0GGQ1</accession>
<feature type="domain" description="G-protein coupled receptors family 1 profile" evidence="12">
    <location>
        <begin position="71"/>
        <end position="346"/>
    </location>
</feature>
<sequence>MLHNFILINQEGGVMRMMNVSLSNATTIYFPNNSGNGSDLNLNNDIDLYPFEVVLPFTIIYVIIFITGLIGNIGTCIVITKNKSMQTATNYYLFSLAISDLLLLISALPFEIYRIWAEDNYIFGQGFCTTQGLAAETSANATVLTITAFTVERYVAICHPFKAHAWSKPSRAVRYIIGIWIIALGLAIPQAIQFEVVREYINGQYISHCNIKNAFFDHSFEISTFIIFIVPMSLITVLYVLIGVQLKKSNNIGPSRTTSDGKQEEFGRKSASRNTAAQKRVVKMLIAVVAAFFICWAPFHAQRLLAVYLSNASEEIQNVFADFYLYLMYISGLLYFISTTVNPLLYHIMSKKFRKAFKYTFSEMCGCKSTSKSHYAAIRRVPPSMRDMPRSVSDNVTPALNKSAHAKNKRCNSKISDSSRSSFLSNSSRTTSLYDRNKSIACEHEAIQDGKKCSMLPLRFSQIFGRKGSDRETWNLDEWVAFNKENASLDVNLSGQVTICAKVLKVLKISTPNRDVLPIVYYTVALTFPF</sequence>
<dbReference type="SUPFAM" id="SSF81321">
    <property type="entry name" value="Family A G protein-coupled receptor-like"/>
    <property type="match status" value="1"/>
</dbReference>
<feature type="transmembrane region" description="Helical" evidence="11">
    <location>
        <begin position="222"/>
        <end position="242"/>
    </location>
</feature>
<comment type="similarity">
    <text evidence="2 9">Belongs to the G-protein coupled receptor 1 family.</text>
</comment>
<feature type="compositionally biased region" description="Low complexity" evidence="10">
    <location>
        <begin position="413"/>
        <end position="427"/>
    </location>
</feature>
<evidence type="ECO:0000256" key="10">
    <source>
        <dbReference type="SAM" id="MobiDB-lite"/>
    </source>
</evidence>
<dbReference type="PROSITE" id="PS50262">
    <property type="entry name" value="G_PROTEIN_RECEP_F1_2"/>
    <property type="match status" value="1"/>
</dbReference>
<dbReference type="Proteomes" id="UP001153636">
    <property type="component" value="Chromosome 7"/>
</dbReference>
<keyword evidence="4 11" id="KW-1133">Transmembrane helix</keyword>
<feature type="transmembrane region" description="Helical" evidence="11">
    <location>
        <begin position="133"/>
        <end position="151"/>
    </location>
</feature>
<evidence type="ECO:0000313" key="14">
    <source>
        <dbReference type="Proteomes" id="UP001153636"/>
    </source>
</evidence>
<reference evidence="13" key="1">
    <citation type="submission" date="2022-01" db="EMBL/GenBank/DDBJ databases">
        <authorList>
            <person name="King R."/>
        </authorList>
    </citation>
    <scope>NUCLEOTIDE SEQUENCE</scope>
</reference>
<keyword evidence="8 9" id="KW-0807">Transducer</keyword>
<evidence type="ECO:0000256" key="3">
    <source>
        <dbReference type="ARBA" id="ARBA00022692"/>
    </source>
</evidence>
<keyword evidence="5 9" id="KW-0297">G-protein coupled receptor</keyword>
<dbReference type="InterPro" id="IPR017452">
    <property type="entry name" value="GPCR_Rhodpsn_7TM"/>
</dbReference>
<dbReference type="SMART" id="SM01381">
    <property type="entry name" value="7TM_GPCR_Srsx"/>
    <property type="match status" value="1"/>
</dbReference>
<dbReference type="AlphaFoldDB" id="A0A9P0GGQ1"/>
<feature type="transmembrane region" description="Helical" evidence="11">
    <location>
        <begin position="281"/>
        <end position="299"/>
    </location>
</feature>